<proteinExistence type="predicted"/>
<name>A0A0A9QJ12_ARUDO</name>
<protein>
    <submittedName>
        <fullName evidence="1">Uncharacterized protein</fullName>
    </submittedName>
</protein>
<reference evidence="1" key="1">
    <citation type="submission" date="2014-09" db="EMBL/GenBank/DDBJ databases">
        <authorList>
            <person name="Magalhaes I.L.F."/>
            <person name="Oliveira U."/>
            <person name="Santos F.R."/>
            <person name="Vidigal T.H.D.A."/>
            <person name="Brescovit A.D."/>
            <person name="Santos A.J."/>
        </authorList>
    </citation>
    <scope>NUCLEOTIDE SEQUENCE</scope>
    <source>
        <tissue evidence="1">Shoot tissue taken approximately 20 cm above the soil surface</tissue>
    </source>
</reference>
<sequence>MSTLPRHGPGGWPYIQVILPAYSKASAPPAASSGIAQ</sequence>
<evidence type="ECO:0000313" key="1">
    <source>
        <dbReference type="EMBL" id="JAE35854.1"/>
    </source>
</evidence>
<dbReference type="AlphaFoldDB" id="A0A0A9QJ12"/>
<organism evidence="1">
    <name type="scientific">Arundo donax</name>
    <name type="common">Giant reed</name>
    <name type="synonym">Donax arundinaceus</name>
    <dbReference type="NCBI Taxonomy" id="35708"/>
    <lineage>
        <taxon>Eukaryota</taxon>
        <taxon>Viridiplantae</taxon>
        <taxon>Streptophyta</taxon>
        <taxon>Embryophyta</taxon>
        <taxon>Tracheophyta</taxon>
        <taxon>Spermatophyta</taxon>
        <taxon>Magnoliopsida</taxon>
        <taxon>Liliopsida</taxon>
        <taxon>Poales</taxon>
        <taxon>Poaceae</taxon>
        <taxon>PACMAD clade</taxon>
        <taxon>Arundinoideae</taxon>
        <taxon>Arundineae</taxon>
        <taxon>Arundo</taxon>
    </lineage>
</organism>
<reference evidence="1" key="2">
    <citation type="journal article" date="2015" name="Data Brief">
        <title>Shoot transcriptome of the giant reed, Arundo donax.</title>
        <authorList>
            <person name="Barrero R.A."/>
            <person name="Guerrero F.D."/>
            <person name="Moolhuijzen P."/>
            <person name="Goolsby J.A."/>
            <person name="Tidwell J."/>
            <person name="Bellgard S.E."/>
            <person name="Bellgard M.I."/>
        </authorList>
    </citation>
    <scope>NUCLEOTIDE SEQUENCE</scope>
    <source>
        <tissue evidence="1">Shoot tissue taken approximately 20 cm above the soil surface</tissue>
    </source>
</reference>
<accession>A0A0A9QJ12</accession>
<dbReference type="EMBL" id="GBRH01162042">
    <property type="protein sequence ID" value="JAE35854.1"/>
    <property type="molecule type" value="Transcribed_RNA"/>
</dbReference>